<keyword evidence="4" id="KW-1185">Reference proteome</keyword>
<keyword evidence="2" id="KW-0472">Membrane</keyword>
<keyword evidence="2" id="KW-0812">Transmembrane</keyword>
<dbReference type="Proteomes" id="UP000198688">
    <property type="component" value="Chromosome I"/>
</dbReference>
<feature type="transmembrane region" description="Helical" evidence="2">
    <location>
        <begin position="98"/>
        <end position="116"/>
    </location>
</feature>
<evidence type="ECO:0000313" key="4">
    <source>
        <dbReference type="Proteomes" id="UP000198688"/>
    </source>
</evidence>
<sequence>MILMLFGSAAVDGYRNVRLRLVGTETVAVVSEIRYGPQKDSPPTYRLVFPMEGGTRVARTTRVVGDPKVGDSVPVMVVPDDPDSVAAKEWAVNNLAGVVGRFGAGLLLSLGVFRYLRRKLREEPEPERTIRPRKPRSPSSRTRRRQARRR</sequence>
<feature type="region of interest" description="Disordered" evidence="1">
    <location>
        <begin position="123"/>
        <end position="150"/>
    </location>
</feature>
<proteinExistence type="predicted"/>
<protein>
    <recommendedName>
        <fullName evidence="5">DUF3592 domain-containing protein</fullName>
    </recommendedName>
</protein>
<dbReference type="EMBL" id="LT629758">
    <property type="protein sequence ID" value="SDS55296.1"/>
    <property type="molecule type" value="Genomic_DNA"/>
</dbReference>
<gene>
    <name evidence="3" type="ORF">SAMN04489716_1038</name>
</gene>
<feature type="compositionally biased region" description="Basic residues" evidence="1">
    <location>
        <begin position="131"/>
        <end position="150"/>
    </location>
</feature>
<reference evidence="3 4" key="1">
    <citation type="submission" date="2016-10" db="EMBL/GenBank/DDBJ databases">
        <authorList>
            <person name="de Groot N.N."/>
        </authorList>
    </citation>
    <scope>NUCLEOTIDE SEQUENCE [LARGE SCALE GENOMIC DNA]</scope>
    <source>
        <strain evidence="3 4">DSM 43941</strain>
    </source>
</reference>
<keyword evidence="2" id="KW-1133">Transmembrane helix</keyword>
<name>A0A1H1T5K8_9ACTN</name>
<evidence type="ECO:0000256" key="2">
    <source>
        <dbReference type="SAM" id="Phobius"/>
    </source>
</evidence>
<dbReference type="AlphaFoldDB" id="A0A1H1T5K8"/>
<organism evidence="3 4">
    <name type="scientific">Actinoplanes derwentensis</name>
    <dbReference type="NCBI Taxonomy" id="113562"/>
    <lineage>
        <taxon>Bacteria</taxon>
        <taxon>Bacillati</taxon>
        <taxon>Actinomycetota</taxon>
        <taxon>Actinomycetes</taxon>
        <taxon>Micromonosporales</taxon>
        <taxon>Micromonosporaceae</taxon>
        <taxon>Actinoplanes</taxon>
    </lineage>
</organism>
<evidence type="ECO:0000256" key="1">
    <source>
        <dbReference type="SAM" id="MobiDB-lite"/>
    </source>
</evidence>
<evidence type="ECO:0008006" key="5">
    <source>
        <dbReference type="Google" id="ProtNLM"/>
    </source>
</evidence>
<accession>A0A1H1T5K8</accession>
<evidence type="ECO:0000313" key="3">
    <source>
        <dbReference type="EMBL" id="SDS55296.1"/>
    </source>
</evidence>